<name>A0AAV3ZFP9_9GAST</name>
<reference evidence="1 2" key="1">
    <citation type="journal article" date="2021" name="Elife">
        <title>Chloroplast acquisition without the gene transfer in kleptoplastic sea slugs, Plakobranchus ocellatus.</title>
        <authorList>
            <person name="Maeda T."/>
            <person name="Takahashi S."/>
            <person name="Yoshida T."/>
            <person name="Shimamura S."/>
            <person name="Takaki Y."/>
            <person name="Nagai Y."/>
            <person name="Toyoda A."/>
            <person name="Suzuki Y."/>
            <person name="Arimoto A."/>
            <person name="Ishii H."/>
            <person name="Satoh N."/>
            <person name="Nishiyama T."/>
            <person name="Hasebe M."/>
            <person name="Maruyama T."/>
            <person name="Minagawa J."/>
            <person name="Obokata J."/>
            <person name="Shigenobu S."/>
        </authorList>
    </citation>
    <scope>NUCLEOTIDE SEQUENCE [LARGE SCALE GENOMIC DNA]</scope>
</reference>
<protein>
    <submittedName>
        <fullName evidence="1">Uncharacterized protein</fullName>
    </submittedName>
</protein>
<dbReference type="Proteomes" id="UP000735302">
    <property type="component" value="Unassembled WGS sequence"/>
</dbReference>
<evidence type="ECO:0000313" key="2">
    <source>
        <dbReference type="Proteomes" id="UP000735302"/>
    </source>
</evidence>
<organism evidence="1 2">
    <name type="scientific">Plakobranchus ocellatus</name>
    <dbReference type="NCBI Taxonomy" id="259542"/>
    <lineage>
        <taxon>Eukaryota</taxon>
        <taxon>Metazoa</taxon>
        <taxon>Spiralia</taxon>
        <taxon>Lophotrochozoa</taxon>
        <taxon>Mollusca</taxon>
        <taxon>Gastropoda</taxon>
        <taxon>Heterobranchia</taxon>
        <taxon>Euthyneura</taxon>
        <taxon>Panpulmonata</taxon>
        <taxon>Sacoglossa</taxon>
        <taxon>Placobranchoidea</taxon>
        <taxon>Plakobranchidae</taxon>
        <taxon>Plakobranchus</taxon>
    </lineage>
</organism>
<comment type="caution">
    <text evidence="1">The sequence shown here is derived from an EMBL/GenBank/DDBJ whole genome shotgun (WGS) entry which is preliminary data.</text>
</comment>
<dbReference type="AlphaFoldDB" id="A0AAV3ZFP9"/>
<keyword evidence="2" id="KW-1185">Reference proteome</keyword>
<sequence>MKSVLPGDNDTFIRADIPICLGTFSSIISSVPSNGDRIVETLASSPNKLDTLVRNSRVVVGNEMKPFWSRGVGLITRVEVW</sequence>
<evidence type="ECO:0000313" key="1">
    <source>
        <dbReference type="EMBL" id="GFN93460.1"/>
    </source>
</evidence>
<proteinExistence type="predicted"/>
<gene>
    <name evidence="1" type="ORF">PoB_001996600</name>
</gene>
<accession>A0AAV3ZFP9</accession>
<dbReference type="EMBL" id="BLXT01002349">
    <property type="protein sequence ID" value="GFN93460.1"/>
    <property type="molecule type" value="Genomic_DNA"/>
</dbReference>